<gene>
    <name evidence="3" type="ORF">JTE90_013889</name>
</gene>
<feature type="signal peptide" evidence="2">
    <location>
        <begin position="1"/>
        <end position="25"/>
    </location>
</feature>
<sequence>MVISKQFKALFSLFLWSVVLATAYASTEVAENLTEADNGEEDGAEFRQGGIAQQLMPSYPAMAGVYSASNGGGYQYAAGGNTAGASGTGSGYVNMLRNLYRPPSLGLTDKVRHWVKSFMNRRQYVKPYYNPAIGGIAYAPSEYGSKPVFAANGYKAISVPLRQLQKYYKPYYGTEGASAAAAAGQYAGVAGSPGSASASSFYSPNGVASNGGLYASESASASQFSGGNSGLYGSPSDGSSGLFGGSGGAFSSGSPSSGLFSQGAGSSNIFNAPGGSSGIFGQSGDLSSYGGSLYGASGSPSSGLYHGSNAGSYSVDASSYGGQEGSSQYFPSSSSDGGYGSSAAASSILASLNGGSSNGGSSYGDLFASGANPAPSLYNPSGNNQRQYNANKKSSNYGASNTALYMSSDERNSESYPKPAQENSFTVDSSSGNGQAGASYSFSVQPAQSKSYSSAAFENAGFQPVAYSPEASGNAPSFQEKSSSS</sequence>
<feature type="compositionally biased region" description="Polar residues" evidence="1">
    <location>
        <begin position="421"/>
        <end position="443"/>
    </location>
</feature>
<evidence type="ECO:0000256" key="1">
    <source>
        <dbReference type="SAM" id="MobiDB-lite"/>
    </source>
</evidence>
<proteinExistence type="predicted"/>
<dbReference type="EMBL" id="JAFNEN010000088">
    <property type="protein sequence ID" value="KAG8195434.1"/>
    <property type="molecule type" value="Genomic_DNA"/>
</dbReference>
<accession>A0AAV6VFP0</accession>
<organism evidence="3 4">
    <name type="scientific">Oedothorax gibbosus</name>
    <dbReference type="NCBI Taxonomy" id="931172"/>
    <lineage>
        <taxon>Eukaryota</taxon>
        <taxon>Metazoa</taxon>
        <taxon>Ecdysozoa</taxon>
        <taxon>Arthropoda</taxon>
        <taxon>Chelicerata</taxon>
        <taxon>Arachnida</taxon>
        <taxon>Araneae</taxon>
        <taxon>Araneomorphae</taxon>
        <taxon>Entelegynae</taxon>
        <taxon>Araneoidea</taxon>
        <taxon>Linyphiidae</taxon>
        <taxon>Erigoninae</taxon>
        <taxon>Oedothorax</taxon>
    </lineage>
</organism>
<evidence type="ECO:0000313" key="3">
    <source>
        <dbReference type="EMBL" id="KAG8195434.1"/>
    </source>
</evidence>
<feature type="region of interest" description="Disordered" evidence="1">
    <location>
        <begin position="376"/>
        <end position="443"/>
    </location>
</feature>
<dbReference type="Proteomes" id="UP000827092">
    <property type="component" value="Unassembled WGS sequence"/>
</dbReference>
<protein>
    <submittedName>
        <fullName evidence="3">Uncharacterized protein</fullName>
    </submittedName>
</protein>
<keyword evidence="4" id="KW-1185">Reference proteome</keyword>
<comment type="caution">
    <text evidence="3">The sequence shown here is derived from an EMBL/GenBank/DDBJ whole genome shotgun (WGS) entry which is preliminary data.</text>
</comment>
<dbReference type="AlphaFoldDB" id="A0AAV6VFP0"/>
<feature type="chain" id="PRO_5043854479" evidence="2">
    <location>
        <begin position="26"/>
        <end position="485"/>
    </location>
</feature>
<name>A0AAV6VFP0_9ARAC</name>
<evidence type="ECO:0000256" key="2">
    <source>
        <dbReference type="SAM" id="SignalP"/>
    </source>
</evidence>
<feature type="compositionally biased region" description="Polar residues" evidence="1">
    <location>
        <begin position="474"/>
        <end position="485"/>
    </location>
</feature>
<feature type="compositionally biased region" description="Polar residues" evidence="1">
    <location>
        <begin position="378"/>
        <end position="405"/>
    </location>
</feature>
<reference evidence="3 4" key="1">
    <citation type="journal article" date="2022" name="Nat. Ecol. Evol.">
        <title>A masculinizing supergene underlies an exaggerated male reproductive morph in a spider.</title>
        <authorList>
            <person name="Hendrickx F."/>
            <person name="De Corte Z."/>
            <person name="Sonet G."/>
            <person name="Van Belleghem S.M."/>
            <person name="Kostlbacher S."/>
            <person name="Vangestel C."/>
        </authorList>
    </citation>
    <scope>NUCLEOTIDE SEQUENCE [LARGE SCALE GENOMIC DNA]</scope>
    <source>
        <strain evidence="3">W744_W776</strain>
    </source>
</reference>
<feature type="region of interest" description="Disordered" evidence="1">
    <location>
        <begin position="466"/>
        <end position="485"/>
    </location>
</feature>
<evidence type="ECO:0000313" key="4">
    <source>
        <dbReference type="Proteomes" id="UP000827092"/>
    </source>
</evidence>
<keyword evidence="2" id="KW-0732">Signal</keyword>